<feature type="domain" description="Cas12f1-like TNB" evidence="7">
    <location>
        <begin position="303"/>
        <end position="366"/>
    </location>
</feature>
<comment type="similarity">
    <text evidence="2">In the N-terminal section; belongs to the transposase 2 family.</text>
</comment>
<dbReference type="GO" id="GO:0006310">
    <property type="term" value="P:DNA recombination"/>
    <property type="evidence" value="ECO:0007669"/>
    <property type="project" value="UniProtKB-KW"/>
</dbReference>
<dbReference type="AlphaFoldDB" id="N0BNG4"/>
<dbReference type="EMBL" id="CP005290">
    <property type="protein sequence ID" value="AGK62196.1"/>
    <property type="molecule type" value="Genomic_DNA"/>
</dbReference>
<dbReference type="PANTHER" id="PTHR30405:SF21">
    <property type="entry name" value="TRANSPOSASE-RELATED"/>
    <property type="match status" value="1"/>
</dbReference>
<dbReference type="GO" id="GO:0003677">
    <property type="term" value="F:DNA binding"/>
    <property type="evidence" value="ECO:0007669"/>
    <property type="project" value="UniProtKB-KW"/>
</dbReference>
<dbReference type="Pfam" id="PF07282">
    <property type="entry name" value="Cas12f1-like_TNB"/>
    <property type="match status" value="1"/>
</dbReference>
<dbReference type="InterPro" id="IPR010095">
    <property type="entry name" value="Cas12f1-like_TNB"/>
</dbReference>
<dbReference type="RefSeq" id="WP_015591792.1">
    <property type="nucleotide sequence ID" value="NC_021169.1"/>
</dbReference>
<evidence type="ECO:0000256" key="2">
    <source>
        <dbReference type="ARBA" id="ARBA00011044"/>
    </source>
</evidence>
<dbReference type="KEGG" id="ast:Asulf_02243"/>
<dbReference type="STRING" id="387631.Asulf_02243"/>
<keyword evidence="9" id="KW-1185">Reference proteome</keyword>
<dbReference type="Gene3D" id="2.20.25.10">
    <property type="match status" value="1"/>
</dbReference>
<dbReference type="NCBIfam" id="NF040570">
    <property type="entry name" value="guided_TnpB"/>
    <property type="match status" value="1"/>
</dbReference>
<sequence>MRRTNVFKLKPTKEQEKRLFELANNCSRLWNEINYKRRQSFFSGEIDWNTDEEYHKYKKIIGSAMVQQIIRKNNEAWKSFFALLKKKSKGKLPPNIRKVSPPRYWKDRKAGKRKLRILVRNDCYKLGGDVLKFGKMRIKWKGKNRWKGKQGRLEIVYDEPSKSWYAFQPVEVEPLHQPIGYKKAYCDLGVRVLIMAAIDNEVFGYSSNRLLSDWWYWSKKIAKYQSKLKRVNNKHTSKRLRQLYRKRKRRFRHFVNTIVNRFIRLCYERGVSEIVIGDLKGIRNNNNGIKKFNSMIHNFWSHDYLIQRIKEKAEEYGMKVTQVDESYTSSRCPRCGSVKVYKHKRLFKCLNCGLEAHRDAVGCVNIGVAQGNNPGELINGAVACPVFLRVEEGAEVKADVAPMSVKLSEARTSHALA</sequence>
<organism evidence="8 9">
    <name type="scientific">Archaeoglobus sulfaticallidus PM70-1</name>
    <dbReference type="NCBI Taxonomy" id="387631"/>
    <lineage>
        <taxon>Archaea</taxon>
        <taxon>Methanobacteriati</taxon>
        <taxon>Methanobacteriota</taxon>
        <taxon>Archaeoglobi</taxon>
        <taxon>Archaeoglobales</taxon>
        <taxon>Archaeoglobaceae</taxon>
        <taxon>Archaeoglobus</taxon>
    </lineage>
</organism>
<dbReference type="GO" id="GO:0032196">
    <property type="term" value="P:transposition"/>
    <property type="evidence" value="ECO:0007669"/>
    <property type="project" value="UniProtKB-KW"/>
</dbReference>
<accession>N0BNG4</accession>
<proteinExistence type="inferred from homology"/>
<dbReference type="eggNOG" id="arCOG00683">
    <property type="taxonomic scope" value="Archaea"/>
</dbReference>
<evidence type="ECO:0000256" key="5">
    <source>
        <dbReference type="ARBA" id="ARBA00023172"/>
    </source>
</evidence>
<evidence type="ECO:0000313" key="8">
    <source>
        <dbReference type="EMBL" id="AGK62196.1"/>
    </source>
</evidence>
<evidence type="ECO:0000259" key="7">
    <source>
        <dbReference type="Pfam" id="PF07282"/>
    </source>
</evidence>
<keyword evidence="5" id="KW-0233">DNA recombination</keyword>
<evidence type="ECO:0000259" key="6">
    <source>
        <dbReference type="Pfam" id="PF01385"/>
    </source>
</evidence>
<keyword evidence="4" id="KW-0238">DNA-binding</keyword>
<dbReference type="HOGENOM" id="CLU_040997_0_0_2"/>
<keyword evidence="3" id="KW-0815">Transposition</keyword>
<evidence type="ECO:0000256" key="1">
    <source>
        <dbReference type="ARBA" id="ARBA00008761"/>
    </source>
</evidence>
<dbReference type="Proteomes" id="UP000013307">
    <property type="component" value="Chromosome"/>
</dbReference>
<comment type="similarity">
    <text evidence="1">In the C-terminal section; belongs to the transposase 35 family.</text>
</comment>
<evidence type="ECO:0000313" key="9">
    <source>
        <dbReference type="Proteomes" id="UP000013307"/>
    </source>
</evidence>
<dbReference type="InterPro" id="IPR051399">
    <property type="entry name" value="RNA-guided_DNA_endo/Transpos"/>
</dbReference>
<protein>
    <submittedName>
        <fullName evidence="8">Transposase-like protein</fullName>
    </submittedName>
</protein>
<gene>
    <name evidence="8" type="ORF">Asulf_02243</name>
</gene>
<dbReference type="GeneID" id="15393875"/>
<dbReference type="PANTHER" id="PTHR30405">
    <property type="entry name" value="TRANSPOSASE"/>
    <property type="match status" value="1"/>
</dbReference>
<feature type="domain" description="Probable transposase IS891/IS1136/IS1341" evidence="6">
    <location>
        <begin position="168"/>
        <end position="282"/>
    </location>
</feature>
<dbReference type="OrthoDB" id="295419at2157"/>
<dbReference type="InterPro" id="IPR001959">
    <property type="entry name" value="Transposase"/>
</dbReference>
<dbReference type="NCBIfam" id="TIGR01766">
    <property type="entry name" value="IS200/IS605 family accessory protein TnpB-like domain"/>
    <property type="match status" value="1"/>
</dbReference>
<evidence type="ECO:0000256" key="4">
    <source>
        <dbReference type="ARBA" id="ARBA00023125"/>
    </source>
</evidence>
<reference evidence="8 9" key="1">
    <citation type="journal article" date="2013" name="Genome Announc.">
        <title>Complete Genome Sequence of the Thermophilic and Facultatively Chemolithoautotrophic Sulfate Reducer Archaeoglobus sulfaticallidus Strain PM70-1T.</title>
        <authorList>
            <person name="Stokke R."/>
            <person name="Hocking W.P."/>
            <person name="Steinsbu B.O."/>
            <person name="Steen I.H."/>
        </authorList>
    </citation>
    <scope>NUCLEOTIDE SEQUENCE [LARGE SCALE GENOMIC DNA]</scope>
    <source>
        <strain evidence="8">PM70-1</strain>
    </source>
</reference>
<dbReference type="Pfam" id="PF01385">
    <property type="entry name" value="OrfB_IS605"/>
    <property type="match status" value="1"/>
</dbReference>
<name>N0BNG4_9EURY</name>
<evidence type="ECO:0000256" key="3">
    <source>
        <dbReference type="ARBA" id="ARBA00022578"/>
    </source>
</evidence>